<evidence type="ECO:0000256" key="1">
    <source>
        <dbReference type="SAM" id="Phobius"/>
    </source>
</evidence>
<evidence type="ECO:0000313" key="3">
    <source>
        <dbReference type="Proteomes" id="UP001296706"/>
    </source>
</evidence>
<proteinExistence type="predicted"/>
<protein>
    <submittedName>
        <fullName evidence="2">DUF1360 domain-containing protein</fullName>
    </submittedName>
</protein>
<comment type="caution">
    <text evidence="2">The sequence shown here is derived from an EMBL/GenBank/DDBJ whole genome shotgun (WGS) entry which is preliminary data.</text>
</comment>
<dbReference type="EMBL" id="JAAXKY010000190">
    <property type="protein sequence ID" value="NMH82028.1"/>
    <property type="molecule type" value="Genomic_DNA"/>
</dbReference>
<dbReference type="RefSeq" id="WP_169400045.1">
    <property type="nucleotide sequence ID" value="NZ_BAAAJH010000007.1"/>
</dbReference>
<keyword evidence="3" id="KW-1185">Reference proteome</keyword>
<keyword evidence="1" id="KW-0812">Transmembrane</keyword>
<sequence length="186" mass="19460">MQEQAEKLQGSGNGVAVNGAAAAKAEADAYRNGEDRPLGGYVLVMAVFAALVAGAAGLARLKHRRLPEDVAVWDVLLIAAGTHKLSRTISKNSVTAPLRAPFTRYEGRGGPSEVMEGVRAASGVRHSIGELITCPFCLDVWIATGFGIGLVFAPRVTRLVAATFTALTGSDFLHLAYARAQQAAEG</sequence>
<accession>A0ABX1RRZ7</accession>
<feature type="transmembrane region" description="Helical" evidence="1">
    <location>
        <begin position="38"/>
        <end position="59"/>
    </location>
</feature>
<dbReference type="InterPro" id="IPR010773">
    <property type="entry name" value="Mycophage_PG1_Gp7"/>
</dbReference>
<gene>
    <name evidence="2" type="ORF">HF577_33690</name>
</gene>
<dbReference type="Proteomes" id="UP001296706">
    <property type="component" value="Unassembled WGS sequence"/>
</dbReference>
<name>A0ABX1RRZ7_9PSEU</name>
<keyword evidence="1" id="KW-1133">Transmembrane helix</keyword>
<evidence type="ECO:0000313" key="2">
    <source>
        <dbReference type="EMBL" id="NMH82028.1"/>
    </source>
</evidence>
<organism evidence="2 3">
    <name type="scientific">Pseudonocardia xinjiangensis</name>
    <dbReference type="NCBI Taxonomy" id="75289"/>
    <lineage>
        <taxon>Bacteria</taxon>
        <taxon>Bacillati</taxon>
        <taxon>Actinomycetota</taxon>
        <taxon>Actinomycetes</taxon>
        <taxon>Pseudonocardiales</taxon>
        <taxon>Pseudonocardiaceae</taxon>
        <taxon>Pseudonocardia</taxon>
    </lineage>
</organism>
<dbReference type="Pfam" id="PF07098">
    <property type="entry name" value="DUF1360"/>
    <property type="match status" value="1"/>
</dbReference>
<reference evidence="2 3" key="1">
    <citation type="submission" date="2020-04" db="EMBL/GenBank/DDBJ databases">
        <authorList>
            <person name="Klaysubun C."/>
            <person name="Duangmal K."/>
            <person name="Lipun K."/>
        </authorList>
    </citation>
    <scope>NUCLEOTIDE SEQUENCE [LARGE SCALE GENOMIC DNA]</scope>
    <source>
        <strain evidence="2 3">JCM 11839</strain>
    </source>
</reference>
<keyword evidence="1" id="KW-0472">Membrane</keyword>